<comment type="caution">
    <text evidence="2">The sequence shown here is derived from an EMBL/GenBank/DDBJ whole genome shotgun (WGS) entry which is preliminary data.</text>
</comment>
<proteinExistence type="predicted"/>
<name>A0ABW8ZN64_9BURK</name>
<accession>A0ABW8ZN64</accession>
<feature type="signal peptide" evidence="1">
    <location>
        <begin position="1"/>
        <end position="26"/>
    </location>
</feature>
<feature type="chain" id="PRO_5046402749" evidence="1">
    <location>
        <begin position="27"/>
        <end position="165"/>
    </location>
</feature>
<gene>
    <name evidence="2" type="ORF">PQR66_16660</name>
</gene>
<sequence>MRPPIHNLLRAFLSVTLLFDVAGVSAADIDCTSVQEKLKIGRWKNFKQNIMSDFVRTGPLTGRRTAYTNHGTITINYELKTTNLVLDQKPIGRSVCEFTEFYPAGGQCAGDVMGYFVSSVGPELVFSTKISMLYNGNYNFWGADANVNACGEGYVDFSLGPVNPN</sequence>
<keyword evidence="3" id="KW-1185">Reference proteome</keyword>
<reference evidence="2 3" key="1">
    <citation type="journal article" date="2024" name="Chem. Sci.">
        <title>Discovery of megapolipeptins by genome mining of a Burkholderiales bacteria collection.</title>
        <authorList>
            <person name="Paulo B.S."/>
            <person name="Recchia M.J.J."/>
            <person name="Lee S."/>
            <person name="Fergusson C.H."/>
            <person name="Romanowski S.B."/>
            <person name="Hernandez A."/>
            <person name="Krull N."/>
            <person name="Liu D.Y."/>
            <person name="Cavanagh H."/>
            <person name="Bos A."/>
            <person name="Gray C.A."/>
            <person name="Murphy B.T."/>
            <person name="Linington R.G."/>
            <person name="Eustaquio A.S."/>
        </authorList>
    </citation>
    <scope>NUCLEOTIDE SEQUENCE [LARGE SCALE GENOMIC DNA]</scope>
    <source>
        <strain evidence="2 3">RL16-012-BIC-B</strain>
    </source>
</reference>
<dbReference type="EMBL" id="JAQQFN010000011">
    <property type="protein sequence ID" value="MFL9884677.1"/>
    <property type="molecule type" value="Genomic_DNA"/>
</dbReference>
<evidence type="ECO:0000313" key="2">
    <source>
        <dbReference type="EMBL" id="MFL9884677.1"/>
    </source>
</evidence>
<evidence type="ECO:0000256" key="1">
    <source>
        <dbReference type="SAM" id="SignalP"/>
    </source>
</evidence>
<dbReference type="RefSeq" id="WP_408334116.1">
    <property type="nucleotide sequence ID" value="NZ_JAQQFH010000041.1"/>
</dbReference>
<evidence type="ECO:0000313" key="3">
    <source>
        <dbReference type="Proteomes" id="UP001629249"/>
    </source>
</evidence>
<keyword evidence="1" id="KW-0732">Signal</keyword>
<dbReference type="Proteomes" id="UP001629249">
    <property type="component" value="Unassembled WGS sequence"/>
</dbReference>
<protein>
    <submittedName>
        <fullName evidence="2">Uncharacterized protein</fullName>
    </submittedName>
</protein>
<organism evidence="2 3">
    <name type="scientific">Paraburkholderia agricolaris</name>
    <dbReference type="NCBI Taxonomy" id="2152888"/>
    <lineage>
        <taxon>Bacteria</taxon>
        <taxon>Pseudomonadati</taxon>
        <taxon>Pseudomonadota</taxon>
        <taxon>Betaproteobacteria</taxon>
        <taxon>Burkholderiales</taxon>
        <taxon>Burkholderiaceae</taxon>
        <taxon>Paraburkholderia</taxon>
    </lineage>
</organism>